<dbReference type="InterPro" id="IPR012337">
    <property type="entry name" value="RNaseH-like_sf"/>
</dbReference>
<proteinExistence type="predicted"/>
<feature type="domain" description="Integrase catalytic" evidence="1">
    <location>
        <begin position="1"/>
        <end position="97"/>
    </location>
</feature>
<evidence type="ECO:0000259" key="1">
    <source>
        <dbReference type="PROSITE" id="PS50994"/>
    </source>
</evidence>
<evidence type="ECO:0000313" key="2">
    <source>
        <dbReference type="EMBL" id="KAJ8391457.1"/>
    </source>
</evidence>
<accession>A0AAD7RWA9</accession>
<dbReference type="PANTHER" id="PTHR37984:SF15">
    <property type="entry name" value="INTEGRASE CATALYTIC DOMAIN-CONTAINING PROTEIN"/>
    <property type="match status" value="1"/>
</dbReference>
<dbReference type="InterPro" id="IPR050951">
    <property type="entry name" value="Retrovirus_Pol_polyprotein"/>
</dbReference>
<dbReference type="InterPro" id="IPR036397">
    <property type="entry name" value="RNaseH_sf"/>
</dbReference>
<evidence type="ECO:0000313" key="3">
    <source>
        <dbReference type="Proteomes" id="UP001221898"/>
    </source>
</evidence>
<reference evidence="2" key="1">
    <citation type="journal article" date="2023" name="Science">
        <title>Genome structures resolve the early diversification of teleost fishes.</title>
        <authorList>
            <person name="Parey E."/>
            <person name="Louis A."/>
            <person name="Montfort J."/>
            <person name="Bouchez O."/>
            <person name="Roques C."/>
            <person name="Iampietro C."/>
            <person name="Lluch J."/>
            <person name="Castinel A."/>
            <person name="Donnadieu C."/>
            <person name="Desvignes T."/>
            <person name="Floi Bucao C."/>
            <person name="Jouanno E."/>
            <person name="Wen M."/>
            <person name="Mejri S."/>
            <person name="Dirks R."/>
            <person name="Jansen H."/>
            <person name="Henkel C."/>
            <person name="Chen W.J."/>
            <person name="Zahm M."/>
            <person name="Cabau C."/>
            <person name="Klopp C."/>
            <person name="Thompson A.W."/>
            <person name="Robinson-Rechavi M."/>
            <person name="Braasch I."/>
            <person name="Lecointre G."/>
            <person name="Bobe J."/>
            <person name="Postlethwait J.H."/>
            <person name="Berthelot C."/>
            <person name="Roest Crollius H."/>
            <person name="Guiguen Y."/>
        </authorList>
    </citation>
    <scope>NUCLEOTIDE SEQUENCE</scope>
    <source>
        <strain evidence="2">NC1722</strain>
    </source>
</reference>
<dbReference type="InterPro" id="IPR001584">
    <property type="entry name" value="Integrase_cat-core"/>
</dbReference>
<dbReference type="GO" id="GO:0015074">
    <property type="term" value="P:DNA integration"/>
    <property type="evidence" value="ECO:0007669"/>
    <property type="project" value="InterPro"/>
</dbReference>
<organism evidence="2 3">
    <name type="scientific">Aldrovandia affinis</name>
    <dbReference type="NCBI Taxonomy" id="143900"/>
    <lineage>
        <taxon>Eukaryota</taxon>
        <taxon>Metazoa</taxon>
        <taxon>Chordata</taxon>
        <taxon>Craniata</taxon>
        <taxon>Vertebrata</taxon>
        <taxon>Euteleostomi</taxon>
        <taxon>Actinopterygii</taxon>
        <taxon>Neopterygii</taxon>
        <taxon>Teleostei</taxon>
        <taxon>Notacanthiformes</taxon>
        <taxon>Halosauridae</taxon>
        <taxon>Aldrovandia</taxon>
    </lineage>
</organism>
<dbReference type="Gene3D" id="3.30.420.10">
    <property type="entry name" value="Ribonuclease H-like superfamily/Ribonuclease H"/>
    <property type="match status" value="1"/>
</dbReference>
<sequence>MVDRTTRWPEAVPLALTTTTDVAQAFISTWVAQFGAPSDLSSDRGLQFTSELWSEVARSLGITLHSTTAYHPQANSLCQRFHRSMKAALRASLKDNS</sequence>
<dbReference type="Pfam" id="PF00665">
    <property type="entry name" value="rve"/>
    <property type="match status" value="1"/>
</dbReference>
<dbReference type="PROSITE" id="PS50994">
    <property type="entry name" value="INTEGRASE"/>
    <property type="match status" value="1"/>
</dbReference>
<dbReference type="Proteomes" id="UP001221898">
    <property type="component" value="Unassembled WGS sequence"/>
</dbReference>
<dbReference type="GO" id="GO:0003676">
    <property type="term" value="F:nucleic acid binding"/>
    <property type="evidence" value="ECO:0007669"/>
    <property type="project" value="InterPro"/>
</dbReference>
<keyword evidence="3" id="KW-1185">Reference proteome</keyword>
<name>A0AAD7RWA9_9TELE</name>
<dbReference type="EMBL" id="JAINUG010000157">
    <property type="protein sequence ID" value="KAJ8391457.1"/>
    <property type="molecule type" value="Genomic_DNA"/>
</dbReference>
<comment type="caution">
    <text evidence="2">The sequence shown here is derived from an EMBL/GenBank/DDBJ whole genome shotgun (WGS) entry which is preliminary data.</text>
</comment>
<dbReference type="PANTHER" id="PTHR37984">
    <property type="entry name" value="PROTEIN CBG26694"/>
    <property type="match status" value="1"/>
</dbReference>
<dbReference type="AlphaFoldDB" id="A0AAD7RWA9"/>
<dbReference type="SUPFAM" id="SSF53098">
    <property type="entry name" value="Ribonuclease H-like"/>
    <property type="match status" value="1"/>
</dbReference>
<protein>
    <recommendedName>
        <fullName evidence="1">Integrase catalytic domain-containing protein</fullName>
    </recommendedName>
</protein>
<gene>
    <name evidence="2" type="ORF">AAFF_G00089310</name>
</gene>